<evidence type="ECO:0000313" key="3">
    <source>
        <dbReference type="EMBL" id="KOO29609.1"/>
    </source>
</evidence>
<feature type="region of interest" description="Disordered" evidence="2">
    <location>
        <begin position="378"/>
        <end position="413"/>
    </location>
</feature>
<dbReference type="InterPro" id="IPR013783">
    <property type="entry name" value="Ig-like_fold"/>
</dbReference>
<proteinExistence type="predicted"/>
<dbReference type="SMART" id="SM00557">
    <property type="entry name" value="IG_FLMN"/>
    <property type="match status" value="1"/>
</dbReference>
<dbReference type="InterPro" id="IPR017868">
    <property type="entry name" value="Filamin/ABP280_repeat-like"/>
</dbReference>
<dbReference type="Gene3D" id="2.60.40.10">
    <property type="entry name" value="Immunoglobulins"/>
    <property type="match status" value="2"/>
</dbReference>
<dbReference type="PROSITE" id="PS50194">
    <property type="entry name" value="FILAMIN_REPEAT"/>
    <property type="match status" value="2"/>
</dbReference>
<reference evidence="4" key="1">
    <citation type="journal article" date="2015" name="PLoS Genet.">
        <title>Genome Sequence and Transcriptome Analyses of Chrysochromulina tobin: Metabolic Tools for Enhanced Algal Fitness in the Prominent Order Prymnesiales (Haptophyceae).</title>
        <authorList>
            <person name="Hovde B.T."/>
            <person name="Deodato C.R."/>
            <person name="Hunsperger H.M."/>
            <person name="Ryken S.A."/>
            <person name="Yost W."/>
            <person name="Jha R.K."/>
            <person name="Patterson J."/>
            <person name="Monnat R.J. Jr."/>
            <person name="Barlow S.B."/>
            <person name="Starkenburg S.R."/>
            <person name="Cattolico R.A."/>
        </authorList>
    </citation>
    <scope>NUCLEOTIDE SEQUENCE</scope>
    <source>
        <strain evidence="4">CCMP291</strain>
    </source>
</reference>
<evidence type="ECO:0000313" key="4">
    <source>
        <dbReference type="Proteomes" id="UP000037460"/>
    </source>
</evidence>
<dbReference type="Proteomes" id="UP000037460">
    <property type="component" value="Unassembled WGS sequence"/>
</dbReference>
<dbReference type="SUPFAM" id="SSF81296">
    <property type="entry name" value="E set domains"/>
    <property type="match status" value="1"/>
</dbReference>
<comment type="caution">
    <text evidence="3">The sequence shown here is derived from an EMBL/GenBank/DDBJ whole genome shotgun (WGS) entry which is preliminary data.</text>
</comment>
<gene>
    <name evidence="3" type="ORF">Ctob_013186</name>
</gene>
<keyword evidence="4" id="KW-1185">Reference proteome</keyword>
<dbReference type="AlphaFoldDB" id="A0A0M0JSP5"/>
<feature type="repeat" description="Filamin" evidence="1">
    <location>
        <begin position="207"/>
        <end position="247"/>
    </location>
</feature>
<feature type="repeat" description="Filamin" evidence="1">
    <location>
        <begin position="98"/>
        <end position="142"/>
    </location>
</feature>
<evidence type="ECO:0000256" key="2">
    <source>
        <dbReference type="SAM" id="MobiDB-lite"/>
    </source>
</evidence>
<sequence>MAEDLDVFVEPIFLAPPAFAQASATVASVPAAAEEASAEGTETGGGSGCGATKLFKKARVQVGAKPLVLRSGPDTDSELIGKLRPGQLLTVLDERRTDDGDGKLHDVHKVTYSVGRAGRYLLHVRLRNQVLPLKGSPFALEVKPGAAHAQSTELPVCALPLRGIVGLGESFGCRFSMKTADKCANLCDRGGGKVECKCLDKNVTTSVVDNNDGTYTLSLRSKYSGTSEVHVTIDGMHVRGSPASMKLTSTQPDLERTVCLGEGLQHASAGKPTTFRVRFVDEHGNTATPGSGLKMGLALVPEAAPRSELVSKKGNSTHVAKKAAITAAELQTLTEHAFESKWVAEGELEIEFVGTTAGFNDLYVWAVDTPKPIKLAKANGGDKGATTKRQASSGAAEKRSQSTLIGGSSSSDIASAAVPLDPRMRMRILLPGAPFSLAISSGKGNIA</sequence>
<accession>A0A0M0JSP5</accession>
<dbReference type="EMBL" id="JWZX01002389">
    <property type="protein sequence ID" value="KOO29609.1"/>
    <property type="molecule type" value="Genomic_DNA"/>
</dbReference>
<dbReference type="InterPro" id="IPR001298">
    <property type="entry name" value="Filamin/ABP280_rpt"/>
</dbReference>
<name>A0A0M0JSP5_9EUKA</name>
<protein>
    <submittedName>
        <fullName evidence="3">Actin binding protein</fullName>
    </submittedName>
</protein>
<dbReference type="Pfam" id="PF00630">
    <property type="entry name" value="Filamin"/>
    <property type="match status" value="1"/>
</dbReference>
<dbReference type="OrthoDB" id="5334309at2759"/>
<dbReference type="InterPro" id="IPR014756">
    <property type="entry name" value="Ig_E-set"/>
</dbReference>
<organism evidence="3 4">
    <name type="scientific">Chrysochromulina tobinii</name>
    <dbReference type="NCBI Taxonomy" id="1460289"/>
    <lineage>
        <taxon>Eukaryota</taxon>
        <taxon>Haptista</taxon>
        <taxon>Haptophyta</taxon>
        <taxon>Prymnesiophyceae</taxon>
        <taxon>Prymnesiales</taxon>
        <taxon>Chrysochromulinaceae</taxon>
        <taxon>Chrysochromulina</taxon>
    </lineage>
</organism>
<evidence type="ECO:0000256" key="1">
    <source>
        <dbReference type="PROSITE-ProRule" id="PRU00087"/>
    </source>
</evidence>